<dbReference type="AlphaFoldDB" id="A0A9D1WAU7"/>
<dbReference type="GO" id="GO:0022627">
    <property type="term" value="C:cytosolic small ribosomal subunit"/>
    <property type="evidence" value="ECO:0007669"/>
    <property type="project" value="TreeGrafter"/>
</dbReference>
<dbReference type="PANTHER" id="PTHR12534">
    <property type="entry name" value="30S RIBOSOMAL PROTEIN S2 PROKARYOTIC AND ORGANELLAR"/>
    <property type="match status" value="1"/>
</dbReference>
<dbReference type="InterPro" id="IPR018130">
    <property type="entry name" value="Ribosomal_uS2_CS"/>
</dbReference>
<dbReference type="EMBL" id="DXEZ01000313">
    <property type="protein sequence ID" value="HIX55564.1"/>
    <property type="molecule type" value="Genomic_DNA"/>
</dbReference>
<dbReference type="HAMAP" id="MF_00291_B">
    <property type="entry name" value="Ribosomal_uS2_B"/>
    <property type="match status" value="1"/>
</dbReference>
<reference evidence="8" key="1">
    <citation type="journal article" date="2021" name="PeerJ">
        <title>Extensive microbial diversity within the chicken gut microbiome revealed by metagenomics and culture.</title>
        <authorList>
            <person name="Gilroy R."/>
            <person name="Ravi A."/>
            <person name="Getino M."/>
            <person name="Pursley I."/>
            <person name="Horton D.L."/>
            <person name="Alikhan N.F."/>
            <person name="Baker D."/>
            <person name="Gharbi K."/>
            <person name="Hall N."/>
            <person name="Watson M."/>
            <person name="Adriaenssens E.M."/>
            <person name="Foster-Nyarko E."/>
            <person name="Jarju S."/>
            <person name="Secka A."/>
            <person name="Antonio M."/>
            <person name="Oren A."/>
            <person name="Chaudhuri R.R."/>
            <person name="La Ragione R."/>
            <person name="Hildebrand F."/>
            <person name="Pallen M.J."/>
        </authorList>
    </citation>
    <scope>NUCLEOTIDE SEQUENCE</scope>
    <source>
        <strain evidence="8">1719</strain>
    </source>
</reference>
<dbReference type="InterPro" id="IPR001865">
    <property type="entry name" value="Ribosomal_uS2"/>
</dbReference>
<dbReference type="PRINTS" id="PR00395">
    <property type="entry name" value="RIBOSOMALS2"/>
</dbReference>
<keyword evidence="2 5" id="KW-0689">Ribosomal protein</keyword>
<reference evidence="8" key="2">
    <citation type="submission" date="2021-04" db="EMBL/GenBank/DDBJ databases">
        <authorList>
            <person name="Gilroy R."/>
        </authorList>
    </citation>
    <scope>NUCLEOTIDE SEQUENCE</scope>
    <source>
        <strain evidence="8">1719</strain>
    </source>
</reference>
<proteinExistence type="inferred from homology"/>
<dbReference type="SUPFAM" id="SSF52313">
    <property type="entry name" value="Ribosomal protein S2"/>
    <property type="match status" value="1"/>
</dbReference>
<feature type="region of interest" description="Disordered" evidence="7">
    <location>
        <begin position="225"/>
        <end position="265"/>
    </location>
</feature>
<dbReference type="Pfam" id="PF00318">
    <property type="entry name" value="Ribosomal_S2"/>
    <property type="match status" value="1"/>
</dbReference>
<sequence>MARTNYKELLDAGVHFGHLTRKWNPKMSKYIFMERNGIHIIDLNKTIVKLDQATTALKNIVKSGRKVLFVATKKQAKEIIAEEAKGCNMPYVTERWLGGMLTNFATVRKSIKKMGNIDKMEKDGTFKVLSKKERLMIQRERTKLENILGGISDLNRLPAALFIVDVKKEHIAVAEALKLNIPIFAMVDTNSDPTTVDFPIPANDDASKSITLISKVVGEAIREGLDERKREREEEAEKEAIEAKKAVDNAPAETEEKAKEKTEKE</sequence>
<dbReference type="NCBIfam" id="TIGR01011">
    <property type="entry name" value="rpsB_bact"/>
    <property type="match status" value="1"/>
</dbReference>
<dbReference type="PANTHER" id="PTHR12534:SF0">
    <property type="entry name" value="SMALL RIBOSOMAL SUBUNIT PROTEIN US2M"/>
    <property type="match status" value="1"/>
</dbReference>
<comment type="similarity">
    <text evidence="1 5 6">Belongs to the universal ribosomal protein uS2 family.</text>
</comment>
<dbReference type="PROSITE" id="PS00963">
    <property type="entry name" value="RIBOSOMAL_S2_2"/>
    <property type="match status" value="1"/>
</dbReference>
<dbReference type="GO" id="GO:0006412">
    <property type="term" value="P:translation"/>
    <property type="evidence" value="ECO:0007669"/>
    <property type="project" value="UniProtKB-UniRule"/>
</dbReference>
<evidence type="ECO:0000256" key="3">
    <source>
        <dbReference type="ARBA" id="ARBA00023274"/>
    </source>
</evidence>
<gene>
    <name evidence="5 8" type="primary">rpsB</name>
    <name evidence="8" type="ORF">H9853_11115</name>
</gene>
<feature type="compositionally biased region" description="Basic and acidic residues" evidence="7">
    <location>
        <begin position="225"/>
        <end position="247"/>
    </location>
</feature>
<dbReference type="GO" id="GO:0003735">
    <property type="term" value="F:structural constituent of ribosome"/>
    <property type="evidence" value="ECO:0007669"/>
    <property type="project" value="InterPro"/>
</dbReference>
<keyword evidence="3 5" id="KW-0687">Ribonucleoprotein</keyword>
<evidence type="ECO:0000256" key="4">
    <source>
        <dbReference type="ARBA" id="ARBA00035256"/>
    </source>
</evidence>
<comment type="caution">
    <text evidence="8">The sequence shown here is derived from an EMBL/GenBank/DDBJ whole genome shotgun (WGS) entry which is preliminary data.</text>
</comment>
<dbReference type="FunFam" id="1.10.287.610:FF:000001">
    <property type="entry name" value="30S ribosomal protein S2"/>
    <property type="match status" value="1"/>
</dbReference>
<dbReference type="Gene3D" id="3.40.50.10490">
    <property type="entry name" value="Glucose-6-phosphate isomerase like protein, domain 1"/>
    <property type="match status" value="1"/>
</dbReference>
<name>A0A9D1WAU7_9SPHI</name>
<evidence type="ECO:0000256" key="6">
    <source>
        <dbReference type="RuleBase" id="RU003631"/>
    </source>
</evidence>
<dbReference type="Gene3D" id="1.10.287.610">
    <property type="entry name" value="Helix hairpin bin"/>
    <property type="match status" value="1"/>
</dbReference>
<evidence type="ECO:0000256" key="5">
    <source>
        <dbReference type="HAMAP-Rule" id="MF_00291"/>
    </source>
</evidence>
<evidence type="ECO:0000313" key="9">
    <source>
        <dbReference type="Proteomes" id="UP000824156"/>
    </source>
</evidence>
<protein>
    <recommendedName>
        <fullName evidence="4 5">Small ribosomal subunit protein uS2</fullName>
    </recommendedName>
</protein>
<dbReference type="CDD" id="cd01425">
    <property type="entry name" value="RPS2"/>
    <property type="match status" value="1"/>
</dbReference>
<evidence type="ECO:0000313" key="8">
    <source>
        <dbReference type="EMBL" id="HIX55564.1"/>
    </source>
</evidence>
<organism evidence="8 9">
    <name type="scientific">Candidatus Sphingobacterium stercoripullorum</name>
    <dbReference type="NCBI Taxonomy" id="2838759"/>
    <lineage>
        <taxon>Bacteria</taxon>
        <taxon>Pseudomonadati</taxon>
        <taxon>Bacteroidota</taxon>
        <taxon>Sphingobacteriia</taxon>
        <taxon>Sphingobacteriales</taxon>
        <taxon>Sphingobacteriaceae</taxon>
        <taxon>Sphingobacterium</taxon>
    </lineage>
</organism>
<evidence type="ECO:0000256" key="1">
    <source>
        <dbReference type="ARBA" id="ARBA00006242"/>
    </source>
</evidence>
<dbReference type="InterPro" id="IPR023591">
    <property type="entry name" value="Ribosomal_uS2_flav_dom_sf"/>
</dbReference>
<dbReference type="InterPro" id="IPR005706">
    <property type="entry name" value="Ribosomal_uS2_bac/mit/plastid"/>
</dbReference>
<feature type="compositionally biased region" description="Basic and acidic residues" evidence="7">
    <location>
        <begin position="254"/>
        <end position="265"/>
    </location>
</feature>
<evidence type="ECO:0000256" key="7">
    <source>
        <dbReference type="SAM" id="MobiDB-lite"/>
    </source>
</evidence>
<accession>A0A9D1WAU7</accession>
<dbReference type="Proteomes" id="UP000824156">
    <property type="component" value="Unassembled WGS sequence"/>
</dbReference>
<evidence type="ECO:0000256" key="2">
    <source>
        <dbReference type="ARBA" id="ARBA00022980"/>
    </source>
</evidence>